<evidence type="ECO:0000256" key="1">
    <source>
        <dbReference type="ARBA" id="ARBA00008791"/>
    </source>
</evidence>
<dbReference type="SUPFAM" id="SSF52402">
    <property type="entry name" value="Adenine nucleotide alpha hydrolases-like"/>
    <property type="match status" value="1"/>
</dbReference>
<dbReference type="PANTHER" id="PTHR46268:SF24">
    <property type="entry name" value="UNIVERSAL STRESS PROTEIN"/>
    <property type="match status" value="1"/>
</dbReference>
<proteinExistence type="inferred from homology"/>
<dbReference type="Pfam" id="PF00582">
    <property type="entry name" value="Usp"/>
    <property type="match status" value="1"/>
</dbReference>
<dbReference type="eggNOG" id="arCOG02053">
    <property type="taxonomic scope" value="Archaea"/>
</dbReference>
<dbReference type="GeneID" id="8742281"/>
<accession>D2RRL2</accession>
<organism evidence="3 4">
    <name type="scientific">Haloterrigena turkmenica (strain ATCC 51198 / DSM 5511 / JCM 9101 / NCIMB 13204 / VKM B-1734 / 4k)</name>
    <name type="common">Halococcus turkmenicus</name>
    <dbReference type="NCBI Taxonomy" id="543526"/>
    <lineage>
        <taxon>Archaea</taxon>
        <taxon>Methanobacteriati</taxon>
        <taxon>Methanobacteriota</taxon>
        <taxon>Stenosarchaea group</taxon>
        <taxon>Halobacteria</taxon>
        <taxon>Halobacteriales</taxon>
        <taxon>Natrialbaceae</taxon>
        <taxon>Haloterrigena</taxon>
    </lineage>
</organism>
<sequence length="141" mass="15193">MAPHVLVPYDDPELAAAALEHALTEFSTGEITVLHVFEPADNYDGTNTAVVSEAETEDESLDEGDDSILSRARKRAISQDRTLLTARTAGDRPNAVHEYAAEHDIDHIVVGGREQDGESQFLEQQLADDVASGSPVPVTIV</sequence>
<dbReference type="CDD" id="cd00293">
    <property type="entry name" value="USP-like"/>
    <property type="match status" value="1"/>
</dbReference>
<dbReference type="STRING" id="543526.Htur_1687"/>
<keyword evidence="4" id="KW-1185">Reference proteome</keyword>
<dbReference type="EMBL" id="CP001860">
    <property type="protein sequence ID" value="ADB60572.1"/>
    <property type="molecule type" value="Genomic_DNA"/>
</dbReference>
<dbReference type="Proteomes" id="UP000001903">
    <property type="component" value="Chromosome"/>
</dbReference>
<evidence type="ECO:0000259" key="2">
    <source>
        <dbReference type="Pfam" id="PF00582"/>
    </source>
</evidence>
<dbReference type="AlphaFoldDB" id="D2RRL2"/>
<evidence type="ECO:0000313" key="3">
    <source>
        <dbReference type="EMBL" id="ADB60572.1"/>
    </source>
</evidence>
<dbReference type="RefSeq" id="WP_012942868.1">
    <property type="nucleotide sequence ID" value="NC_013743.1"/>
</dbReference>
<feature type="domain" description="UspA" evidence="2">
    <location>
        <begin position="2"/>
        <end position="141"/>
    </location>
</feature>
<gene>
    <name evidence="3" type="ordered locus">Htur_1687</name>
</gene>
<comment type="similarity">
    <text evidence="1">Belongs to the universal stress protein A family.</text>
</comment>
<dbReference type="KEGG" id="htu:Htur_1687"/>
<dbReference type="InterPro" id="IPR006016">
    <property type="entry name" value="UspA"/>
</dbReference>
<protein>
    <submittedName>
        <fullName evidence="3">UspA domain protein</fullName>
    </submittedName>
</protein>
<name>D2RRL2_HALTV</name>
<dbReference type="Gene3D" id="3.40.50.620">
    <property type="entry name" value="HUPs"/>
    <property type="match status" value="1"/>
</dbReference>
<reference evidence="3 4" key="1">
    <citation type="journal article" date="2010" name="Stand. Genomic Sci.">
        <title>Complete genome sequence of Haloterrigena turkmenica type strain (4k).</title>
        <authorList>
            <person name="Saunders E."/>
            <person name="Tindall B.J."/>
            <person name="Fahnrich R."/>
            <person name="Lapidus A."/>
            <person name="Copeland A."/>
            <person name="Del Rio T.G."/>
            <person name="Lucas S."/>
            <person name="Chen F."/>
            <person name="Tice H."/>
            <person name="Cheng J.F."/>
            <person name="Han C."/>
            <person name="Detter J.C."/>
            <person name="Bruce D."/>
            <person name="Goodwin L."/>
            <person name="Chain P."/>
            <person name="Pitluck S."/>
            <person name="Pati A."/>
            <person name="Ivanova N."/>
            <person name="Mavromatis K."/>
            <person name="Chen A."/>
            <person name="Palaniappan K."/>
            <person name="Land M."/>
            <person name="Hauser L."/>
            <person name="Chang Y.J."/>
            <person name="Jeffries C.D."/>
            <person name="Brettin T."/>
            <person name="Rohde M."/>
            <person name="Goker M."/>
            <person name="Bristow J."/>
            <person name="Eisen J.A."/>
            <person name="Markowitz V."/>
            <person name="Hugenholtz P."/>
            <person name="Klenk H.P."/>
            <person name="Kyrpides N.C."/>
        </authorList>
    </citation>
    <scope>NUCLEOTIDE SEQUENCE [LARGE SCALE GENOMIC DNA]</scope>
    <source>
        <strain evidence="4">ATCC 51198 / DSM 5511 / JCM 9101 / NCIMB 13204 / VKM B-1734 / 4k</strain>
    </source>
</reference>
<dbReference type="OrthoDB" id="271213at2157"/>
<evidence type="ECO:0000313" key="4">
    <source>
        <dbReference type="Proteomes" id="UP000001903"/>
    </source>
</evidence>
<dbReference type="PANTHER" id="PTHR46268">
    <property type="entry name" value="STRESS RESPONSE PROTEIN NHAX"/>
    <property type="match status" value="1"/>
</dbReference>
<dbReference type="HOGENOM" id="CLU_049301_11_4_2"/>
<dbReference type="InterPro" id="IPR014729">
    <property type="entry name" value="Rossmann-like_a/b/a_fold"/>
</dbReference>